<dbReference type="GO" id="GO:0008270">
    <property type="term" value="F:zinc ion binding"/>
    <property type="evidence" value="ECO:0007669"/>
    <property type="project" value="UniProtKB-KW"/>
</dbReference>
<protein>
    <recommendedName>
        <fullName evidence="5">MYND-type domain-containing protein</fullName>
    </recommendedName>
</protein>
<organism evidence="6 7">
    <name type="scientific">Mycena metata</name>
    <dbReference type="NCBI Taxonomy" id="1033252"/>
    <lineage>
        <taxon>Eukaryota</taxon>
        <taxon>Fungi</taxon>
        <taxon>Dikarya</taxon>
        <taxon>Basidiomycota</taxon>
        <taxon>Agaricomycotina</taxon>
        <taxon>Agaricomycetes</taxon>
        <taxon>Agaricomycetidae</taxon>
        <taxon>Agaricales</taxon>
        <taxon>Marasmiineae</taxon>
        <taxon>Mycenaceae</taxon>
        <taxon>Mycena</taxon>
    </lineage>
</organism>
<keyword evidence="1" id="KW-0479">Metal-binding</keyword>
<dbReference type="Gene3D" id="6.10.140.2220">
    <property type="match status" value="1"/>
</dbReference>
<dbReference type="SUPFAM" id="SSF144232">
    <property type="entry name" value="HIT/MYND zinc finger-like"/>
    <property type="match status" value="1"/>
</dbReference>
<dbReference type="Pfam" id="PF01753">
    <property type="entry name" value="zf-MYND"/>
    <property type="match status" value="1"/>
</dbReference>
<dbReference type="PROSITE" id="PS50865">
    <property type="entry name" value="ZF_MYND_2"/>
    <property type="match status" value="1"/>
</dbReference>
<keyword evidence="7" id="KW-1185">Reference proteome</keyword>
<dbReference type="EMBL" id="JARKIB010000041">
    <property type="protein sequence ID" value="KAJ7758625.1"/>
    <property type="molecule type" value="Genomic_DNA"/>
</dbReference>
<reference evidence="6" key="1">
    <citation type="submission" date="2023-03" db="EMBL/GenBank/DDBJ databases">
        <title>Massive genome expansion in bonnet fungi (Mycena s.s.) driven by repeated elements and novel gene families across ecological guilds.</title>
        <authorList>
            <consortium name="Lawrence Berkeley National Laboratory"/>
            <person name="Harder C.B."/>
            <person name="Miyauchi S."/>
            <person name="Viragh M."/>
            <person name="Kuo A."/>
            <person name="Thoen E."/>
            <person name="Andreopoulos B."/>
            <person name="Lu D."/>
            <person name="Skrede I."/>
            <person name="Drula E."/>
            <person name="Henrissat B."/>
            <person name="Morin E."/>
            <person name="Kohler A."/>
            <person name="Barry K."/>
            <person name="LaButti K."/>
            <person name="Morin E."/>
            <person name="Salamov A."/>
            <person name="Lipzen A."/>
            <person name="Mereny Z."/>
            <person name="Hegedus B."/>
            <person name="Baldrian P."/>
            <person name="Stursova M."/>
            <person name="Weitz H."/>
            <person name="Taylor A."/>
            <person name="Grigoriev I.V."/>
            <person name="Nagy L.G."/>
            <person name="Martin F."/>
            <person name="Kauserud H."/>
        </authorList>
    </citation>
    <scope>NUCLEOTIDE SEQUENCE</scope>
    <source>
        <strain evidence="6">CBHHK182m</strain>
    </source>
</reference>
<proteinExistence type="predicted"/>
<evidence type="ECO:0000256" key="3">
    <source>
        <dbReference type="ARBA" id="ARBA00022833"/>
    </source>
</evidence>
<dbReference type="Proteomes" id="UP001215598">
    <property type="component" value="Unassembled WGS sequence"/>
</dbReference>
<gene>
    <name evidence="6" type="ORF">B0H16DRAFT_1535119</name>
</gene>
<keyword evidence="2 4" id="KW-0863">Zinc-finger</keyword>
<sequence>MHPSLSLENVLQLAPTERILAISAVHGSGLALLEIFDLVSDPEFRLQELLAPVFFANLDPSGIPRQLSDIHPDVDIDSPIARAVASLRSLPIHSAVDGSVIFAEEALPDMWPRVWRWIRWLDKHGGRLALSSLDSYSLYCEVISTLHTHTDTRKLIYDTPGVRVVMARAWATFVGKRCTPERAGYVGLCRFLLEDTPSYDTIQELVQGAGGSQPDLAKLMVAHLKLFIPRHDVPISNETSTLIRPVVQLFKTINSTVEEWNSELFSQGLVRALVFIMRSSALPSSGEDNDAMVDDCFIILIRLLMLTRQHKHIADALEAGLLHAIVLSPPTATLSVQCLLTLVLPLATAYYSVLHKIRTGLEEVKDITRSSDFWASDKYKFWTQFMEVVEHRLEVLRRYEQGDWLSGRHCDNLDCGKRMRTAEQSRCSGCGTSYYCSKECQTRDWQEGGHRKVCARLKILLLDDPETVSARDRSFMWALAHFDYLTNKPSLYVKRISAMNKYPGEVVFSVLDYTSGAVEPGVRVLKALPPSEVTPAFQALWEEGVARAARSGGRIHLVLLRIPEGRACRSRLLNMQSDTSAINDGLEAIARSIPNLDTLDSKHSALIGPKIQALLRQDGCNANVDF</sequence>
<comment type="caution">
    <text evidence="6">The sequence shown here is derived from an EMBL/GenBank/DDBJ whole genome shotgun (WGS) entry which is preliminary data.</text>
</comment>
<evidence type="ECO:0000313" key="7">
    <source>
        <dbReference type="Proteomes" id="UP001215598"/>
    </source>
</evidence>
<accession>A0AAD7J767</accession>
<evidence type="ECO:0000256" key="4">
    <source>
        <dbReference type="PROSITE-ProRule" id="PRU00134"/>
    </source>
</evidence>
<feature type="domain" description="MYND-type" evidence="5">
    <location>
        <begin position="412"/>
        <end position="454"/>
    </location>
</feature>
<evidence type="ECO:0000313" key="6">
    <source>
        <dbReference type="EMBL" id="KAJ7758625.1"/>
    </source>
</evidence>
<evidence type="ECO:0000259" key="5">
    <source>
        <dbReference type="PROSITE" id="PS50865"/>
    </source>
</evidence>
<dbReference type="InterPro" id="IPR002893">
    <property type="entry name" value="Znf_MYND"/>
</dbReference>
<keyword evidence="3" id="KW-0862">Zinc</keyword>
<name>A0AAD7J767_9AGAR</name>
<evidence type="ECO:0000256" key="1">
    <source>
        <dbReference type="ARBA" id="ARBA00022723"/>
    </source>
</evidence>
<evidence type="ECO:0000256" key="2">
    <source>
        <dbReference type="ARBA" id="ARBA00022771"/>
    </source>
</evidence>
<dbReference type="AlphaFoldDB" id="A0AAD7J767"/>